<protein>
    <submittedName>
        <fullName evidence="2">Uncharacterized protein</fullName>
    </submittedName>
</protein>
<feature type="region of interest" description="Disordered" evidence="1">
    <location>
        <begin position="49"/>
        <end position="108"/>
    </location>
</feature>
<reference evidence="2" key="1">
    <citation type="submission" date="2023-07" db="EMBL/GenBank/DDBJ databases">
        <authorList>
            <person name="Pelsma A.J. K."/>
        </authorList>
    </citation>
    <scope>NUCLEOTIDE SEQUENCE</scope>
</reference>
<gene>
    <name evidence="2" type="ORF">AMST5_00049</name>
</gene>
<evidence type="ECO:0000256" key="1">
    <source>
        <dbReference type="SAM" id="MobiDB-lite"/>
    </source>
</evidence>
<dbReference type="AlphaFoldDB" id="A0AA48R9N8"/>
<dbReference type="EMBL" id="OY288114">
    <property type="protein sequence ID" value="CAJ0848925.1"/>
    <property type="molecule type" value="Genomic_DNA"/>
</dbReference>
<name>A0AA48R9N8_9ZZZZ</name>
<sequence>MTRGLDRAAVMRDAHKRFRDGRRLGLGWSFGQCLKTAWAAARIRRDTEQWAPAPALSTRQRSSLARTAPGFAEQAQRAPSSARRGYHSPAHPSRTAGPSPGTAGRLRGGLPRPCLALVTIAEPRYIRRHGL</sequence>
<evidence type="ECO:0000313" key="2">
    <source>
        <dbReference type="EMBL" id="CAJ0848925.1"/>
    </source>
</evidence>
<accession>A0AA48R9N8</accession>
<organism evidence="2">
    <name type="scientific">freshwater sediment metagenome</name>
    <dbReference type="NCBI Taxonomy" id="556182"/>
    <lineage>
        <taxon>unclassified sequences</taxon>
        <taxon>metagenomes</taxon>
        <taxon>ecological metagenomes</taxon>
    </lineage>
</organism>
<proteinExistence type="predicted"/>